<accession>A0AAV4GND3</accession>
<dbReference type="PANTHER" id="PTHR47510">
    <property type="entry name" value="REVERSE TRANSCRIPTASE DOMAIN-CONTAINING PROTEIN"/>
    <property type="match status" value="1"/>
</dbReference>
<dbReference type="SUPFAM" id="SSF56219">
    <property type="entry name" value="DNase I-like"/>
    <property type="match status" value="1"/>
</dbReference>
<feature type="compositionally biased region" description="Basic and acidic residues" evidence="1">
    <location>
        <begin position="87"/>
        <end position="102"/>
    </location>
</feature>
<proteinExistence type="predicted"/>
<organism evidence="3 4">
    <name type="scientific">Elysia marginata</name>
    <dbReference type="NCBI Taxonomy" id="1093978"/>
    <lineage>
        <taxon>Eukaryota</taxon>
        <taxon>Metazoa</taxon>
        <taxon>Spiralia</taxon>
        <taxon>Lophotrochozoa</taxon>
        <taxon>Mollusca</taxon>
        <taxon>Gastropoda</taxon>
        <taxon>Heterobranchia</taxon>
        <taxon>Euthyneura</taxon>
        <taxon>Panpulmonata</taxon>
        <taxon>Sacoglossa</taxon>
        <taxon>Placobranchoidea</taxon>
        <taxon>Plakobranchidae</taxon>
        <taxon>Elysia</taxon>
    </lineage>
</organism>
<comment type="caution">
    <text evidence="3">The sequence shown here is derived from an EMBL/GenBank/DDBJ whole genome shotgun (WGS) entry which is preliminary data.</text>
</comment>
<evidence type="ECO:0000313" key="4">
    <source>
        <dbReference type="Proteomes" id="UP000762676"/>
    </source>
</evidence>
<dbReference type="InterPro" id="IPR005135">
    <property type="entry name" value="Endo/exonuclease/phosphatase"/>
</dbReference>
<gene>
    <name evidence="3" type="ORF">ElyMa_004219600</name>
</gene>
<dbReference type="GO" id="GO:0003824">
    <property type="term" value="F:catalytic activity"/>
    <property type="evidence" value="ECO:0007669"/>
    <property type="project" value="InterPro"/>
</dbReference>
<sequence>MPGRRTPDQNSKYGLTRRQKQSWTETTPTAKVLPRAARGNRFVAPVHSSKYHQDAGKIQNLSNQVAPRECQDARKDTWPEQQSFRCDTQEKKKERKTRWSDRKAKETKFRPFLPSIVFGNCQSLNNKLEELQANTKWCKTYREASVICVTETWFNEGTTADGTTIDGFCIFRGDRKGEGCKTRGGGVCLYVNHRWANPNNSHIKLTACSPNLEILTVNVRPFYLTREYSNIVFNVVQIPPNANDSDVTEQLVSIVQEQEDRWPDAAVYVLGDFNHVTLRDHLPHFSQHVTVPIRKEKTIDLCYSNTPDSYKSYQLPCLGDSDHNMVHICPKYRPTLKTESTTTKAVQKWNADTEDTLKACFECTDWDVFKTKCENLNELVMTVNSYINYSVENIIPNKTVKCFSNNKPWVTKELGAIVLEKKKAFRSGNAPELQKMNKQLKNVTKQSTVQSVIRFGITCWGGNITVRDQERLDRLIRKASKTTCSKFDSTNEIYRKSCRRIAKGIFNNADHPLNAEYTRSVRTGRLLSKTARTERYRRSFVPSSIRLLQ</sequence>
<feature type="domain" description="Endonuclease/exonuclease/phosphatase" evidence="2">
    <location>
        <begin position="131"/>
        <end position="323"/>
    </location>
</feature>
<reference evidence="3 4" key="1">
    <citation type="journal article" date="2021" name="Elife">
        <title>Chloroplast acquisition without the gene transfer in kleptoplastic sea slugs, Plakobranchus ocellatus.</title>
        <authorList>
            <person name="Maeda T."/>
            <person name="Takahashi S."/>
            <person name="Yoshida T."/>
            <person name="Shimamura S."/>
            <person name="Takaki Y."/>
            <person name="Nagai Y."/>
            <person name="Toyoda A."/>
            <person name="Suzuki Y."/>
            <person name="Arimoto A."/>
            <person name="Ishii H."/>
            <person name="Satoh N."/>
            <person name="Nishiyama T."/>
            <person name="Hasebe M."/>
            <person name="Maruyama T."/>
            <person name="Minagawa J."/>
            <person name="Obokata J."/>
            <person name="Shigenobu S."/>
        </authorList>
    </citation>
    <scope>NUCLEOTIDE SEQUENCE [LARGE SCALE GENOMIC DNA]</scope>
</reference>
<name>A0AAV4GND3_9GAST</name>
<dbReference type="EMBL" id="BMAT01008533">
    <property type="protein sequence ID" value="GFR87267.1"/>
    <property type="molecule type" value="Genomic_DNA"/>
</dbReference>
<evidence type="ECO:0000259" key="2">
    <source>
        <dbReference type="Pfam" id="PF03372"/>
    </source>
</evidence>
<evidence type="ECO:0000313" key="3">
    <source>
        <dbReference type="EMBL" id="GFR87267.1"/>
    </source>
</evidence>
<dbReference type="AlphaFoldDB" id="A0AAV4GND3"/>
<dbReference type="Pfam" id="PF03372">
    <property type="entry name" value="Exo_endo_phos"/>
    <property type="match status" value="1"/>
</dbReference>
<feature type="region of interest" description="Disordered" evidence="1">
    <location>
        <begin position="1"/>
        <end position="36"/>
    </location>
</feature>
<dbReference type="PANTHER" id="PTHR47510:SF3">
    <property type="entry name" value="ENDO_EXONUCLEASE_PHOSPHATASE DOMAIN-CONTAINING PROTEIN"/>
    <property type="match status" value="1"/>
</dbReference>
<dbReference type="InterPro" id="IPR036691">
    <property type="entry name" value="Endo/exonu/phosph_ase_sf"/>
</dbReference>
<protein>
    <recommendedName>
        <fullName evidence="2">Endonuclease/exonuclease/phosphatase domain-containing protein</fullName>
    </recommendedName>
</protein>
<dbReference type="Gene3D" id="3.60.10.10">
    <property type="entry name" value="Endonuclease/exonuclease/phosphatase"/>
    <property type="match status" value="1"/>
</dbReference>
<evidence type="ECO:0000256" key="1">
    <source>
        <dbReference type="SAM" id="MobiDB-lite"/>
    </source>
</evidence>
<dbReference type="Proteomes" id="UP000762676">
    <property type="component" value="Unassembled WGS sequence"/>
</dbReference>
<keyword evidence="4" id="KW-1185">Reference proteome</keyword>
<feature type="region of interest" description="Disordered" evidence="1">
    <location>
        <begin position="81"/>
        <end position="102"/>
    </location>
</feature>